<evidence type="ECO:0008006" key="4">
    <source>
        <dbReference type="Google" id="ProtNLM"/>
    </source>
</evidence>
<dbReference type="RefSeq" id="WP_211328455.1">
    <property type="nucleotide sequence ID" value="NZ_QTTT01000001.1"/>
</dbReference>
<keyword evidence="1" id="KW-0732">Signal</keyword>
<organism evidence="2 3">
    <name type="scientific">Thermomonospora umbrina</name>
    <dbReference type="NCBI Taxonomy" id="111806"/>
    <lineage>
        <taxon>Bacteria</taxon>
        <taxon>Bacillati</taxon>
        <taxon>Actinomycetota</taxon>
        <taxon>Actinomycetes</taxon>
        <taxon>Streptosporangiales</taxon>
        <taxon>Thermomonosporaceae</taxon>
        <taxon>Thermomonospora</taxon>
    </lineage>
</organism>
<evidence type="ECO:0000313" key="2">
    <source>
        <dbReference type="EMBL" id="REE94742.1"/>
    </source>
</evidence>
<evidence type="ECO:0000256" key="1">
    <source>
        <dbReference type="SAM" id="SignalP"/>
    </source>
</evidence>
<accession>A0A3D9SFR4</accession>
<dbReference type="Proteomes" id="UP000256661">
    <property type="component" value="Unassembled WGS sequence"/>
</dbReference>
<feature type="signal peptide" evidence="1">
    <location>
        <begin position="1"/>
        <end position="28"/>
    </location>
</feature>
<proteinExistence type="predicted"/>
<comment type="caution">
    <text evidence="2">The sequence shown here is derived from an EMBL/GenBank/DDBJ whole genome shotgun (WGS) entry which is preliminary data.</text>
</comment>
<feature type="chain" id="PRO_5017810215" description="Secreted protein" evidence="1">
    <location>
        <begin position="29"/>
        <end position="131"/>
    </location>
</feature>
<protein>
    <recommendedName>
        <fullName evidence="4">Secreted protein</fullName>
    </recommendedName>
</protein>
<name>A0A3D9SFR4_9ACTN</name>
<dbReference type="EMBL" id="QTTT01000001">
    <property type="protein sequence ID" value="REE94742.1"/>
    <property type="molecule type" value="Genomic_DNA"/>
</dbReference>
<reference evidence="2 3" key="1">
    <citation type="submission" date="2018-08" db="EMBL/GenBank/DDBJ databases">
        <title>Sequencing the genomes of 1000 actinobacteria strains.</title>
        <authorList>
            <person name="Klenk H.-P."/>
        </authorList>
    </citation>
    <scope>NUCLEOTIDE SEQUENCE [LARGE SCALE GENOMIC DNA]</scope>
    <source>
        <strain evidence="2 3">DSM 43927</strain>
    </source>
</reference>
<sequence>MKHWSARAALVGGAVTTVIMAGAGIAQADDTWLILSDRDGRQIGHMVHLDPDPDRFRICDDQRDGYGVTGTVYRWNGVGQTGYWQSLESATDGSDAGCDTISVSITNYLHYRMVLCWDGPGDICTRVNFDE</sequence>
<keyword evidence="3" id="KW-1185">Reference proteome</keyword>
<gene>
    <name evidence="2" type="ORF">DFJ69_0096</name>
</gene>
<evidence type="ECO:0000313" key="3">
    <source>
        <dbReference type="Proteomes" id="UP000256661"/>
    </source>
</evidence>
<dbReference type="AlphaFoldDB" id="A0A3D9SFR4"/>